<comment type="caution">
    <text evidence="1">The sequence shown here is derived from an EMBL/GenBank/DDBJ whole genome shotgun (WGS) entry which is preliminary data.</text>
</comment>
<evidence type="ECO:0000313" key="1">
    <source>
        <dbReference type="EMBL" id="MYL82360.1"/>
    </source>
</evidence>
<gene>
    <name evidence="1" type="ORF">GTA51_04305</name>
</gene>
<name>A0A7C9ITF5_9BACT</name>
<reference evidence="1 2" key="1">
    <citation type="submission" date="2020-01" db="EMBL/GenBank/DDBJ databases">
        <title>Genome sequence of Desulfovibrio aerotolerans DSM 16695(T).</title>
        <authorList>
            <person name="Karnachuk O."/>
            <person name="Avakyan M."/>
            <person name="Mardanov A."/>
            <person name="Kadnikov V."/>
            <person name="Ravin N."/>
        </authorList>
    </citation>
    <scope>NUCLEOTIDE SEQUENCE [LARGE SCALE GENOMIC DNA]</scope>
    <source>
        <strain evidence="1 2">DSM 16695</strain>
    </source>
</reference>
<dbReference type="OrthoDB" id="5457952at2"/>
<keyword evidence="2" id="KW-1185">Reference proteome</keyword>
<organism evidence="1 2">
    <name type="scientific">Solidesulfovibrio aerotolerans</name>
    <dbReference type="NCBI Taxonomy" id="295255"/>
    <lineage>
        <taxon>Bacteria</taxon>
        <taxon>Pseudomonadati</taxon>
        <taxon>Thermodesulfobacteriota</taxon>
        <taxon>Desulfovibrionia</taxon>
        <taxon>Desulfovibrionales</taxon>
        <taxon>Desulfovibrionaceae</taxon>
        <taxon>Solidesulfovibrio</taxon>
    </lineage>
</organism>
<proteinExistence type="predicted"/>
<protein>
    <submittedName>
        <fullName evidence="1">Uncharacterized protein</fullName>
    </submittedName>
</protein>
<dbReference type="RefSeq" id="WP_160958991.1">
    <property type="nucleotide sequence ID" value="NZ_WVUD01000004.1"/>
</dbReference>
<dbReference type="EMBL" id="WVUD01000004">
    <property type="protein sequence ID" value="MYL82360.1"/>
    <property type="molecule type" value="Genomic_DNA"/>
</dbReference>
<sequence>MNTHSPLPVMPADLRNAVMTSYTSITEDGTICYVSDKVHRACSVCDTVYVGSVSCVALGGAHACPYCGDNATIPLPERWYS</sequence>
<dbReference type="AlphaFoldDB" id="A0A7C9ITF5"/>
<dbReference type="Proteomes" id="UP000482487">
    <property type="component" value="Unassembled WGS sequence"/>
</dbReference>
<accession>A0A7C9ITF5</accession>
<evidence type="ECO:0000313" key="2">
    <source>
        <dbReference type="Proteomes" id="UP000482487"/>
    </source>
</evidence>